<accession>A0ABU8MLQ1</accession>
<evidence type="ECO:0000256" key="1">
    <source>
        <dbReference type="SAM" id="MobiDB-lite"/>
    </source>
</evidence>
<feature type="region of interest" description="Disordered" evidence="1">
    <location>
        <begin position="1"/>
        <end position="90"/>
    </location>
</feature>
<feature type="transmembrane region" description="Helical" evidence="2">
    <location>
        <begin position="163"/>
        <end position="184"/>
    </location>
</feature>
<proteinExistence type="predicted"/>
<feature type="transmembrane region" description="Helical" evidence="2">
    <location>
        <begin position="108"/>
        <end position="130"/>
    </location>
</feature>
<dbReference type="EMBL" id="JBBEGN010000002">
    <property type="protein sequence ID" value="MEJ2867547.1"/>
    <property type="molecule type" value="Genomic_DNA"/>
</dbReference>
<name>A0ABU8MLQ1_9PSEU</name>
<keyword evidence="2" id="KW-0812">Transmembrane</keyword>
<reference evidence="3 4" key="1">
    <citation type="submission" date="2024-03" db="EMBL/GenBank/DDBJ databases">
        <title>Actinomycetospora sp. OC33-EN08, a novel actinomycete isolated from wild orchid (Aerides multiflora).</title>
        <authorList>
            <person name="Suriyachadkun C."/>
        </authorList>
    </citation>
    <scope>NUCLEOTIDE SEQUENCE [LARGE SCALE GENOMIC DNA]</scope>
    <source>
        <strain evidence="3 4">OC33-EN08</strain>
    </source>
</reference>
<dbReference type="RefSeq" id="WP_337694142.1">
    <property type="nucleotide sequence ID" value="NZ_JBBEGN010000002.1"/>
</dbReference>
<comment type="caution">
    <text evidence="3">The sequence shown here is derived from an EMBL/GenBank/DDBJ whole genome shotgun (WGS) entry which is preliminary data.</text>
</comment>
<evidence type="ECO:0000313" key="3">
    <source>
        <dbReference type="EMBL" id="MEJ2867547.1"/>
    </source>
</evidence>
<dbReference type="Proteomes" id="UP001385809">
    <property type="component" value="Unassembled WGS sequence"/>
</dbReference>
<sequence length="185" mass="19034">MTAHPDDVTEDPADEPTPPHGWAAMDRAFTPAPGTPLDEVRQGGPRGIDGPTQPTAATPRHLQAVPSGPSEPYEPPATSSAPRTGAFGRPIGRHRPTALMRLVEVARVLTGGLMVLTLVVGIAPLVLSAVGPGLDVLTGHLVGAVVALTATGIAAWRRTPVWAATLAGAAVPVTVLVVLSLNWWA</sequence>
<gene>
    <name evidence="3" type="ORF">WCD74_07200</name>
</gene>
<evidence type="ECO:0000313" key="4">
    <source>
        <dbReference type="Proteomes" id="UP001385809"/>
    </source>
</evidence>
<organism evidence="3 4">
    <name type="scientific">Actinomycetospora aurantiaca</name>
    <dbReference type="NCBI Taxonomy" id="3129233"/>
    <lineage>
        <taxon>Bacteria</taxon>
        <taxon>Bacillati</taxon>
        <taxon>Actinomycetota</taxon>
        <taxon>Actinomycetes</taxon>
        <taxon>Pseudonocardiales</taxon>
        <taxon>Pseudonocardiaceae</taxon>
        <taxon>Actinomycetospora</taxon>
    </lineage>
</organism>
<evidence type="ECO:0000256" key="2">
    <source>
        <dbReference type="SAM" id="Phobius"/>
    </source>
</evidence>
<keyword evidence="2" id="KW-0472">Membrane</keyword>
<feature type="transmembrane region" description="Helical" evidence="2">
    <location>
        <begin position="136"/>
        <end position="156"/>
    </location>
</feature>
<keyword evidence="2" id="KW-1133">Transmembrane helix</keyword>
<keyword evidence="4" id="KW-1185">Reference proteome</keyword>
<protein>
    <submittedName>
        <fullName evidence="3">Uncharacterized protein</fullName>
    </submittedName>
</protein>